<evidence type="ECO:0000256" key="2">
    <source>
        <dbReference type="SAM" id="MobiDB-lite"/>
    </source>
</evidence>
<name>R7THI6_CAPTE</name>
<gene>
    <name evidence="3" type="ORF">CAPTEDRAFT_223989</name>
</gene>
<organism evidence="3">
    <name type="scientific">Capitella teleta</name>
    <name type="common">Polychaete worm</name>
    <dbReference type="NCBI Taxonomy" id="283909"/>
    <lineage>
        <taxon>Eukaryota</taxon>
        <taxon>Metazoa</taxon>
        <taxon>Spiralia</taxon>
        <taxon>Lophotrochozoa</taxon>
        <taxon>Annelida</taxon>
        <taxon>Polychaeta</taxon>
        <taxon>Sedentaria</taxon>
        <taxon>Scolecida</taxon>
        <taxon>Capitellidae</taxon>
        <taxon>Capitella</taxon>
    </lineage>
</organism>
<evidence type="ECO:0000313" key="3">
    <source>
        <dbReference type="EMBL" id="ELT93179.1"/>
    </source>
</evidence>
<dbReference type="PANTHER" id="PTHR16095">
    <property type="entry name" value="TRANSMEMBRANE PROTEIN 143 FAMILY MEMBER"/>
    <property type="match status" value="1"/>
</dbReference>
<reference evidence="5" key="1">
    <citation type="submission" date="2012-12" db="EMBL/GenBank/DDBJ databases">
        <authorList>
            <person name="Hellsten U."/>
            <person name="Grimwood J."/>
            <person name="Chapman J.A."/>
            <person name="Shapiro H."/>
            <person name="Aerts A."/>
            <person name="Otillar R.P."/>
            <person name="Terry A.Y."/>
            <person name="Boore J.L."/>
            <person name="Simakov O."/>
            <person name="Marletaz F."/>
            <person name="Cho S.-J."/>
            <person name="Edsinger-Gonzales E."/>
            <person name="Havlak P."/>
            <person name="Kuo D.-H."/>
            <person name="Larsson T."/>
            <person name="Lv J."/>
            <person name="Arendt D."/>
            <person name="Savage R."/>
            <person name="Osoegawa K."/>
            <person name="de Jong P."/>
            <person name="Lindberg D.R."/>
            <person name="Seaver E.C."/>
            <person name="Weisblat D.A."/>
            <person name="Putnam N.H."/>
            <person name="Grigoriev I.V."/>
            <person name="Rokhsar D.S."/>
        </authorList>
    </citation>
    <scope>NUCLEOTIDE SEQUENCE</scope>
    <source>
        <strain evidence="5">I ESC-2004</strain>
    </source>
</reference>
<dbReference type="EMBL" id="AMQN01002689">
    <property type="status" value="NOT_ANNOTATED_CDS"/>
    <property type="molecule type" value="Genomic_DNA"/>
</dbReference>
<keyword evidence="1" id="KW-0597">Phosphoprotein</keyword>
<evidence type="ECO:0000256" key="1">
    <source>
        <dbReference type="ARBA" id="ARBA00022553"/>
    </source>
</evidence>
<dbReference type="InterPro" id="IPR022227">
    <property type="entry name" value="DUF3754"/>
</dbReference>
<protein>
    <recommendedName>
        <fullName evidence="6">Transmembrane protein 143</fullName>
    </recommendedName>
</protein>
<reference evidence="3 5" key="2">
    <citation type="journal article" date="2013" name="Nature">
        <title>Insights into bilaterian evolution from three spiralian genomes.</title>
        <authorList>
            <person name="Simakov O."/>
            <person name="Marletaz F."/>
            <person name="Cho S.J."/>
            <person name="Edsinger-Gonzales E."/>
            <person name="Havlak P."/>
            <person name="Hellsten U."/>
            <person name="Kuo D.H."/>
            <person name="Larsson T."/>
            <person name="Lv J."/>
            <person name="Arendt D."/>
            <person name="Savage R."/>
            <person name="Osoegawa K."/>
            <person name="de Jong P."/>
            <person name="Grimwood J."/>
            <person name="Chapman J.A."/>
            <person name="Shapiro H."/>
            <person name="Aerts A."/>
            <person name="Otillar R.P."/>
            <person name="Terry A.Y."/>
            <person name="Boore J.L."/>
            <person name="Grigoriev I.V."/>
            <person name="Lindberg D.R."/>
            <person name="Seaver E.C."/>
            <person name="Weisblat D.A."/>
            <person name="Putnam N.H."/>
            <person name="Rokhsar D.S."/>
        </authorList>
    </citation>
    <scope>NUCLEOTIDE SEQUENCE</scope>
    <source>
        <strain evidence="3 5">I ESC-2004</strain>
    </source>
</reference>
<evidence type="ECO:0000313" key="5">
    <source>
        <dbReference type="Proteomes" id="UP000014760"/>
    </source>
</evidence>
<dbReference type="Proteomes" id="UP000014760">
    <property type="component" value="Unassembled WGS sequence"/>
</dbReference>
<dbReference type="HOGENOM" id="CLU_043601_1_0_1"/>
<keyword evidence="5" id="KW-1185">Reference proteome</keyword>
<dbReference type="OMA" id="ERFIPFR"/>
<dbReference type="PANTHER" id="PTHR16095:SF11">
    <property type="entry name" value="TRANSMEMBRANE PROTEIN 143"/>
    <property type="match status" value="1"/>
</dbReference>
<feature type="region of interest" description="Disordered" evidence="2">
    <location>
        <begin position="1"/>
        <end position="35"/>
    </location>
</feature>
<accession>R7THI6</accession>
<evidence type="ECO:0000313" key="4">
    <source>
        <dbReference type="EnsemblMetazoa" id="CapteP223989"/>
    </source>
</evidence>
<reference evidence="4" key="3">
    <citation type="submission" date="2015-06" db="UniProtKB">
        <authorList>
            <consortium name="EnsemblMetazoa"/>
        </authorList>
    </citation>
    <scope>IDENTIFICATION</scope>
</reference>
<dbReference type="OrthoDB" id="2020015at2759"/>
<dbReference type="EMBL" id="KB309853">
    <property type="protein sequence ID" value="ELT93179.1"/>
    <property type="molecule type" value="Genomic_DNA"/>
</dbReference>
<dbReference type="EnsemblMetazoa" id="CapteT223989">
    <property type="protein sequence ID" value="CapteP223989"/>
    <property type="gene ID" value="CapteG223989"/>
</dbReference>
<proteinExistence type="predicted"/>
<dbReference type="Pfam" id="PF12576">
    <property type="entry name" value="DUF3754"/>
    <property type="match status" value="1"/>
</dbReference>
<sequence>MSAVIGHVGKKAEAEPASSPATIPLRPKPAEEGPATTIRLVKVPKEEPKLPEVPRDATVTEYVEKFIPLTRSSVVRNLLQEKNFLTDEEIQKFDSFALSLDAAVVSRYHVALQDLKSLFDPINPDKDTVKTRAWTRRERLDNEFWLIQKLAAIMEKANFQELPRTQVESALAEHTAGEGVMVSVDLNRYDILRYWVLGKETPAVIEPWYTSLYARIMKRPPVIPSEFYKRVVVAVRLKKDDKLILKAFKEVPVNALEQLLPDGKVVMSKLDRGILTASLGLAGAGVVSKIVAYMAHVHMEWSLMVTLVTGLFGFRWWTVYKNRRNDYLLQLSRMLYFKNIANNRGLLTLLVDRAEDELFKELALTYAFLLTNRPPSAALLPSAQQKSSELGAMTQSKLEDKVEDWVLKKTGSKVKFDATEALQLFTSYGILSTDAEKKLFVQPLLAAQNYLPVTTQTATPREQDFDSVEAFEYEESAEGYQKEAKKQRLFGWF</sequence>
<evidence type="ECO:0008006" key="6">
    <source>
        <dbReference type="Google" id="ProtNLM"/>
    </source>
</evidence>
<dbReference type="AlphaFoldDB" id="R7THI6"/>